<proteinExistence type="inferred from homology"/>
<dbReference type="SUPFAM" id="SSF46785">
    <property type="entry name" value="Winged helix' DNA-binding domain"/>
    <property type="match status" value="1"/>
</dbReference>
<comment type="function">
    <text evidence="1">Component of the ESCRT-II complex (endosomal sorting complex required for transport II), which is required for multivesicular body (MVB) formation and sorting of endosomal cargo proteins into MVBs.</text>
</comment>
<keyword evidence="1" id="KW-0653">Protein transport</keyword>
<evidence type="ECO:0000256" key="1">
    <source>
        <dbReference type="RuleBase" id="RU367095"/>
    </source>
</evidence>
<dbReference type="Pfam" id="PF04157">
    <property type="entry name" value="EAP30"/>
    <property type="match status" value="1"/>
</dbReference>
<comment type="similarity">
    <text evidence="1">Belongs to the VPS36 family.</text>
</comment>
<sequence>MADVSGILRKEHEQWEETDKNLHDAFQDLNGLMSKAKEMVILAEKMRVRLLTGHASTVEEEGVRTSQEMQDWMLSVGITSPVTKESAGALYHQQLSRQAHVFSSTLSILVDFVREPLKRSGGMLAMVDAYCLFTRAHGTELISPEDLLQACTIWQTLDVFLRLTMLVSNGEAEKLGISAAEAARALGMAPALAREQLLAAEGQGMNA</sequence>
<comment type="subcellular location">
    <subcellularLocation>
        <location evidence="1">Cytoplasm</location>
    </subcellularLocation>
    <subcellularLocation>
        <location evidence="1">Endosome</location>
    </subcellularLocation>
</comment>
<accession>A0ABP0TQW4</accession>
<reference evidence="2" key="1">
    <citation type="submission" date="2024-02" db="EMBL/GenBank/DDBJ databases">
        <authorList>
            <consortium name="ELIXIR-Norway"/>
            <consortium name="Elixir Norway"/>
        </authorList>
    </citation>
    <scope>NUCLEOTIDE SEQUENCE</scope>
</reference>
<dbReference type="Gene3D" id="6.10.140.260">
    <property type="match status" value="1"/>
</dbReference>
<dbReference type="InterPro" id="IPR037855">
    <property type="entry name" value="Vps36"/>
</dbReference>
<keyword evidence="3" id="KW-1185">Reference proteome</keyword>
<keyword evidence="1" id="KW-0963">Cytoplasm</keyword>
<dbReference type="Proteomes" id="UP001497512">
    <property type="component" value="Chromosome 13"/>
</dbReference>
<protein>
    <recommendedName>
        <fullName evidence="1">Vacuolar protein-sorting-associated protein 36</fullName>
    </recommendedName>
    <alternativeName>
        <fullName evidence="1">ESCRT-II complex subunit VPS36</fullName>
    </alternativeName>
</protein>
<organism evidence="2 3">
    <name type="scientific">Sphagnum troendelagicum</name>
    <dbReference type="NCBI Taxonomy" id="128251"/>
    <lineage>
        <taxon>Eukaryota</taxon>
        <taxon>Viridiplantae</taxon>
        <taxon>Streptophyta</taxon>
        <taxon>Embryophyta</taxon>
        <taxon>Bryophyta</taxon>
        <taxon>Sphagnophytina</taxon>
        <taxon>Sphagnopsida</taxon>
        <taxon>Sphagnales</taxon>
        <taxon>Sphagnaceae</taxon>
        <taxon>Sphagnum</taxon>
    </lineage>
</organism>
<keyword evidence="1" id="KW-0967">Endosome</keyword>
<evidence type="ECO:0000313" key="2">
    <source>
        <dbReference type="EMBL" id="CAK9202786.1"/>
    </source>
</evidence>
<comment type="subunit">
    <text evidence="1">Component of the endosomal sorting complex required for transport II (ESCRT-II).</text>
</comment>
<dbReference type="InterPro" id="IPR036388">
    <property type="entry name" value="WH-like_DNA-bd_sf"/>
</dbReference>
<evidence type="ECO:0000313" key="3">
    <source>
        <dbReference type="Proteomes" id="UP001497512"/>
    </source>
</evidence>
<dbReference type="EMBL" id="OZ019905">
    <property type="protein sequence ID" value="CAK9202786.1"/>
    <property type="molecule type" value="Genomic_DNA"/>
</dbReference>
<dbReference type="InterPro" id="IPR040608">
    <property type="entry name" value="Snf8/Vps36"/>
</dbReference>
<dbReference type="PANTHER" id="PTHR13128">
    <property type="entry name" value="VACUOLAR PROTEIN-SORTING-ASSOCIATED PROTEIN 36"/>
    <property type="match status" value="1"/>
</dbReference>
<dbReference type="InterPro" id="IPR036390">
    <property type="entry name" value="WH_DNA-bd_sf"/>
</dbReference>
<name>A0ABP0TQW4_9BRYO</name>
<dbReference type="PANTHER" id="PTHR13128:SF12">
    <property type="entry name" value="VACUOLAR PROTEIN-SORTING-ASSOCIATED PROTEIN 36"/>
    <property type="match status" value="1"/>
</dbReference>
<gene>
    <name evidence="2" type="ORF">CSSPTR1EN2_LOCUS6581</name>
</gene>
<dbReference type="Gene3D" id="1.10.10.10">
    <property type="entry name" value="Winged helix-like DNA-binding domain superfamily/Winged helix DNA-binding domain"/>
    <property type="match status" value="1"/>
</dbReference>
<keyword evidence="1" id="KW-0813">Transport</keyword>